<dbReference type="Proteomes" id="UP000008281">
    <property type="component" value="Unassembled WGS sequence"/>
</dbReference>
<evidence type="ECO:0000256" key="5">
    <source>
        <dbReference type="ARBA" id="ARBA00035538"/>
    </source>
</evidence>
<gene>
    <name evidence="7" type="ORF">CRE_31545</name>
</gene>
<evidence type="ECO:0000313" key="7">
    <source>
        <dbReference type="EMBL" id="EFO98767.1"/>
    </source>
</evidence>
<keyword evidence="6" id="KW-1133">Transmembrane helix</keyword>
<dbReference type="HOGENOM" id="CLU_078055_1_0_1"/>
<dbReference type="EMBL" id="DS268694">
    <property type="protein sequence ID" value="EFO98767.1"/>
    <property type="molecule type" value="Genomic_DNA"/>
</dbReference>
<dbReference type="InterPro" id="IPR034704">
    <property type="entry name" value="Ribosomal_bL28/bL31-like_sf"/>
</dbReference>
<dbReference type="GO" id="GO:0005762">
    <property type="term" value="C:mitochondrial large ribosomal subunit"/>
    <property type="evidence" value="ECO:0007669"/>
    <property type="project" value="TreeGrafter"/>
</dbReference>
<keyword evidence="8" id="KW-1185">Reference proteome</keyword>
<dbReference type="SUPFAM" id="SSF143800">
    <property type="entry name" value="L28p-like"/>
    <property type="match status" value="1"/>
</dbReference>
<dbReference type="PANTHER" id="PTHR13528">
    <property type="entry name" value="39S RIBOSOMAL PROTEIN L28, MITOCHONDRIAL"/>
    <property type="match status" value="1"/>
</dbReference>
<protein>
    <recommendedName>
        <fullName evidence="4">Large ribosomal subunit protein bL28m</fullName>
    </recommendedName>
    <alternativeName>
        <fullName evidence="5">39S ribosomal protein L28, mitochondrial</fullName>
    </alternativeName>
</protein>
<organism evidence="8">
    <name type="scientific">Caenorhabditis remanei</name>
    <name type="common">Caenorhabditis vulgaris</name>
    <dbReference type="NCBI Taxonomy" id="31234"/>
    <lineage>
        <taxon>Eukaryota</taxon>
        <taxon>Metazoa</taxon>
        <taxon>Ecdysozoa</taxon>
        <taxon>Nematoda</taxon>
        <taxon>Chromadorea</taxon>
        <taxon>Rhabditida</taxon>
        <taxon>Rhabditina</taxon>
        <taxon>Rhabditomorpha</taxon>
        <taxon>Rhabditoidea</taxon>
        <taxon>Rhabditidae</taxon>
        <taxon>Peloderinae</taxon>
        <taxon>Caenorhabditis</taxon>
    </lineage>
</organism>
<dbReference type="FunCoup" id="E3NI56">
    <property type="interactions" value="1801"/>
</dbReference>
<accession>E3NI56</accession>
<evidence type="ECO:0000256" key="2">
    <source>
        <dbReference type="ARBA" id="ARBA00022980"/>
    </source>
</evidence>
<dbReference type="PANTHER" id="PTHR13528:SF2">
    <property type="entry name" value="LARGE RIBOSOMAL SUBUNIT PROTEIN BL28M"/>
    <property type="match status" value="1"/>
</dbReference>
<sequence length="358" mass="41714">MHTMQARPIAPLRVLLSDNITHLFFFIFALFQRFSDRFFSFFTDCFAEMASLAKNLKNLTPNVRKVAVTWDKAERIRRNEEIFKNPDSVVHRLPEHYKKRYWEMILSNKSPVHYKPPTSRAAYDSFKNVELELEDNPIVGIRTPEGDQGLWGGERVVKGWIESAPYTKKKILPRYWVPKLFFPTLKTAVLYSEVLDKYIKVTVTERAMRLIDEHFGLDYYILQSQEIDLDSKFANSLKREILLTLATESYYEGDDEKKAYIRQKYAEFVIPEAEAEWIGLDLNEAARKQQDIEDSTAPVPLKYSLEQSLLARLRDGTDDVSMEMENPEAPIRTESKFGDKLFGKYLNPIGKKLRSATQ</sequence>
<evidence type="ECO:0000256" key="4">
    <source>
        <dbReference type="ARBA" id="ARBA00035269"/>
    </source>
</evidence>
<dbReference type="AlphaFoldDB" id="E3NI56"/>
<dbReference type="eggNOG" id="KOG3279">
    <property type="taxonomic scope" value="Eukaryota"/>
</dbReference>
<name>E3NI56_CAERE</name>
<keyword evidence="2" id="KW-0689">Ribosomal protein</keyword>
<evidence type="ECO:0000256" key="3">
    <source>
        <dbReference type="ARBA" id="ARBA00023274"/>
    </source>
</evidence>
<dbReference type="OrthoDB" id="361870at2759"/>
<evidence type="ECO:0000313" key="8">
    <source>
        <dbReference type="Proteomes" id="UP000008281"/>
    </source>
</evidence>
<dbReference type="OMA" id="KMSNRLK"/>
<dbReference type="GO" id="GO:0003735">
    <property type="term" value="F:structural constituent of ribosome"/>
    <property type="evidence" value="ECO:0007669"/>
    <property type="project" value="InterPro"/>
</dbReference>
<dbReference type="InParanoid" id="E3NI56"/>
<dbReference type="STRING" id="31234.E3NI56"/>
<comment type="similarity">
    <text evidence="1">Belongs to the bacterial ribosomal protein bL28 family.</text>
</comment>
<keyword evidence="6" id="KW-0812">Transmembrane</keyword>
<evidence type="ECO:0000256" key="6">
    <source>
        <dbReference type="SAM" id="Phobius"/>
    </source>
</evidence>
<keyword evidence="3" id="KW-0687">Ribonucleoprotein</keyword>
<proteinExistence type="inferred from homology"/>
<dbReference type="InterPro" id="IPR026569">
    <property type="entry name" value="Ribosomal_bL28"/>
</dbReference>
<feature type="transmembrane region" description="Helical" evidence="6">
    <location>
        <begin position="12"/>
        <end position="31"/>
    </location>
</feature>
<keyword evidence="6" id="KW-0472">Membrane</keyword>
<evidence type="ECO:0000256" key="1">
    <source>
        <dbReference type="ARBA" id="ARBA00008760"/>
    </source>
</evidence>
<reference evidence="7" key="1">
    <citation type="submission" date="2007-07" db="EMBL/GenBank/DDBJ databases">
        <title>PCAP assembly of the Caenorhabditis remanei genome.</title>
        <authorList>
            <consortium name="The Caenorhabditis remanei Sequencing Consortium"/>
            <person name="Wilson R.K."/>
        </authorList>
    </citation>
    <scope>NUCLEOTIDE SEQUENCE [LARGE SCALE GENOMIC DNA]</scope>
    <source>
        <strain evidence="7">PB4641</strain>
    </source>
</reference>